<feature type="transmembrane region" description="Helical" evidence="1">
    <location>
        <begin position="21"/>
        <end position="43"/>
    </location>
</feature>
<organism evidence="2 3">
    <name type="scientific">Ligilactobacillus salivarius</name>
    <dbReference type="NCBI Taxonomy" id="1624"/>
    <lineage>
        <taxon>Bacteria</taxon>
        <taxon>Bacillati</taxon>
        <taxon>Bacillota</taxon>
        <taxon>Bacilli</taxon>
        <taxon>Lactobacillales</taxon>
        <taxon>Lactobacillaceae</taxon>
        <taxon>Ligilactobacillus</taxon>
    </lineage>
</organism>
<keyword evidence="1" id="KW-0472">Membrane</keyword>
<evidence type="ECO:0000313" key="2">
    <source>
        <dbReference type="EMBL" id="PTR96514.1"/>
    </source>
</evidence>
<proteinExistence type="predicted"/>
<feature type="transmembrane region" description="Helical" evidence="1">
    <location>
        <begin position="81"/>
        <end position="99"/>
    </location>
</feature>
<reference evidence="2 3" key="1">
    <citation type="journal article" date="2018" name="Genome Announc.">
        <title>Fifty-Six Draft Genome Sequences of 10 Lactobacillus Species from 22 Commercial Dietary Supplements.</title>
        <authorList>
            <person name="Gangiredla J."/>
            <person name="Barnaba T.J."/>
            <person name="Mammel M.K."/>
            <person name="Lacher D.W."/>
            <person name="Elkins C.A."/>
            <person name="Lampel K.A."/>
            <person name="Whitehouse C.A."/>
            <person name="Tartera C."/>
        </authorList>
    </citation>
    <scope>NUCLEOTIDE SEQUENCE [LARGE SCALE GENOMIC DNA]</scope>
    <source>
        <strain evidence="2 3">DS11_12</strain>
    </source>
</reference>
<evidence type="ECO:0000313" key="3">
    <source>
        <dbReference type="Proteomes" id="UP000244552"/>
    </source>
</evidence>
<dbReference type="Proteomes" id="UP000244552">
    <property type="component" value="Unassembled WGS sequence"/>
</dbReference>
<accession>A0ABD6XI76</accession>
<evidence type="ECO:0000256" key="1">
    <source>
        <dbReference type="SAM" id="Phobius"/>
    </source>
</evidence>
<dbReference type="EMBL" id="QAGV01000003">
    <property type="protein sequence ID" value="PTR96514.1"/>
    <property type="molecule type" value="Genomic_DNA"/>
</dbReference>
<protein>
    <submittedName>
        <fullName evidence="2">Uncharacterized protein</fullName>
    </submittedName>
</protein>
<dbReference type="InterPro" id="IPR018580">
    <property type="entry name" value="Uncharacterised_YfhO"/>
</dbReference>
<dbReference type="Pfam" id="PF09586">
    <property type="entry name" value="YfhO"/>
    <property type="match status" value="1"/>
</dbReference>
<comment type="caution">
    <text evidence="2">The sequence shown here is derived from an EMBL/GenBank/DDBJ whole genome shotgun (WGS) entry which is preliminary data.</text>
</comment>
<keyword evidence="1" id="KW-1133">Transmembrane helix</keyword>
<keyword evidence="1" id="KW-0812">Transmembrane</keyword>
<gene>
    <name evidence="2" type="ORF">DBP89_03955</name>
</gene>
<name>A0ABD6XI76_9LACO</name>
<sequence length="122" mass="13880">MLDCFIINLQERISVNNEKSIYSLLYTILPIGIGAIVLLPSFLGQQIVYQEKYQFSLDKIYPLRDSLGSLLNGSMNNAEMPMLYTSIFTLIAITVFFISNKIDLKIKIPVFIAIILLFISPR</sequence>
<dbReference type="AlphaFoldDB" id="A0ABD6XI76"/>